<sequence>MSILTLSIIVFIIVTLQYVGILFKKDTNKQNKKLALTLYLFTIIGIVGVNLYYA</sequence>
<dbReference type="Proteomes" id="UP000593626">
    <property type="component" value="Chromosome"/>
</dbReference>
<accession>A0A7S8CAY2</accession>
<dbReference type="KEGG" id="mcui:G8O30_05790"/>
<evidence type="ECO:0000313" key="3">
    <source>
        <dbReference type="Proteomes" id="UP000593626"/>
    </source>
</evidence>
<feature type="transmembrane region" description="Helical" evidence="1">
    <location>
        <begin position="6"/>
        <end position="23"/>
    </location>
</feature>
<evidence type="ECO:0000256" key="1">
    <source>
        <dbReference type="SAM" id="Phobius"/>
    </source>
</evidence>
<gene>
    <name evidence="2" type="ORF">G8O30_05790</name>
</gene>
<keyword evidence="3" id="KW-1185">Reference proteome</keyword>
<name>A0A7S8CAY2_9BACI</name>
<keyword evidence="1" id="KW-0472">Membrane</keyword>
<feature type="transmembrane region" description="Helical" evidence="1">
    <location>
        <begin position="35"/>
        <end position="53"/>
    </location>
</feature>
<evidence type="ECO:0000313" key="2">
    <source>
        <dbReference type="EMBL" id="QPC46511.1"/>
    </source>
</evidence>
<reference evidence="2 3" key="1">
    <citation type="submission" date="2019-07" db="EMBL/GenBank/DDBJ databases">
        <title>Genome sequence of 2 isolates from Red Sea Mangroves.</title>
        <authorList>
            <person name="Sefrji F."/>
            <person name="Michoud G."/>
            <person name="Merlino G."/>
            <person name="Daffonchio D."/>
        </authorList>
    </citation>
    <scope>NUCLEOTIDE SEQUENCE [LARGE SCALE GENOMIC DNA]</scope>
    <source>
        <strain evidence="2 3">R1DC41</strain>
    </source>
</reference>
<dbReference type="RefSeq" id="WP_239674032.1">
    <property type="nucleotide sequence ID" value="NZ_CP049742.1"/>
</dbReference>
<organism evidence="2 3">
    <name type="scientific">Mangrovibacillus cuniculi</name>
    <dbReference type="NCBI Taxonomy" id="2593652"/>
    <lineage>
        <taxon>Bacteria</taxon>
        <taxon>Bacillati</taxon>
        <taxon>Bacillota</taxon>
        <taxon>Bacilli</taxon>
        <taxon>Bacillales</taxon>
        <taxon>Bacillaceae</taxon>
        <taxon>Mangrovibacillus</taxon>
    </lineage>
</organism>
<keyword evidence="1" id="KW-1133">Transmembrane helix</keyword>
<protein>
    <submittedName>
        <fullName evidence="2">Uncharacterized protein</fullName>
    </submittedName>
</protein>
<dbReference type="AlphaFoldDB" id="A0A7S8CAY2"/>
<keyword evidence="1" id="KW-0812">Transmembrane</keyword>
<dbReference type="EMBL" id="CP049742">
    <property type="protein sequence ID" value="QPC46511.1"/>
    <property type="molecule type" value="Genomic_DNA"/>
</dbReference>
<proteinExistence type="predicted"/>